<dbReference type="Proteomes" id="UP001153954">
    <property type="component" value="Unassembled WGS sequence"/>
</dbReference>
<dbReference type="AlphaFoldDB" id="A0AAU9TEB5"/>
<sequence length="235" mass="23248">MSTFAILLFCAQACLVQNVYSNCLRGPIAPIATPACGSGGRLISPSALGYGGIATTLAAPLASPLTVYRWTVHRYLWYGNLAAATPCSTAPLHHIAPLSACGYGVAAVAASSGGGLEVSSTSAISPNGLSVQSENAIEGNLVVTGALPFLGAVALEGVLPTAGTGAVNYGCGNGEVAILAEDNPSAAIVSSRNGAFGYGFGSRVAADTIGYSTISHGISPLAGPYHAGCGCSSIL</sequence>
<dbReference type="GO" id="GO:0042600">
    <property type="term" value="C:egg chorion"/>
    <property type="evidence" value="ECO:0007669"/>
    <property type="project" value="InterPro"/>
</dbReference>
<evidence type="ECO:0000313" key="6">
    <source>
        <dbReference type="Proteomes" id="UP001153954"/>
    </source>
</evidence>
<proteinExistence type="inferred from homology"/>
<evidence type="ECO:0000256" key="4">
    <source>
        <dbReference type="SAM" id="SignalP"/>
    </source>
</evidence>
<organism evidence="5 6">
    <name type="scientific">Euphydryas editha</name>
    <name type="common">Edith's checkerspot</name>
    <dbReference type="NCBI Taxonomy" id="104508"/>
    <lineage>
        <taxon>Eukaryota</taxon>
        <taxon>Metazoa</taxon>
        <taxon>Ecdysozoa</taxon>
        <taxon>Arthropoda</taxon>
        <taxon>Hexapoda</taxon>
        <taxon>Insecta</taxon>
        <taxon>Pterygota</taxon>
        <taxon>Neoptera</taxon>
        <taxon>Endopterygota</taxon>
        <taxon>Lepidoptera</taxon>
        <taxon>Glossata</taxon>
        <taxon>Ditrysia</taxon>
        <taxon>Papilionoidea</taxon>
        <taxon>Nymphalidae</taxon>
        <taxon>Nymphalinae</taxon>
        <taxon>Euphydryas</taxon>
    </lineage>
</organism>
<dbReference type="Pfam" id="PF01723">
    <property type="entry name" value="Chorion_1"/>
    <property type="match status" value="2"/>
</dbReference>
<comment type="caution">
    <text evidence="5">The sequence shown here is derived from an EMBL/GenBank/DDBJ whole genome shotgun (WGS) entry which is preliminary data.</text>
</comment>
<keyword evidence="2" id="KW-0677">Repeat</keyword>
<protein>
    <submittedName>
        <fullName evidence="5">Uncharacterized protein</fullName>
    </submittedName>
</protein>
<reference evidence="5" key="1">
    <citation type="submission" date="2022-03" db="EMBL/GenBank/DDBJ databases">
        <authorList>
            <person name="Tunstrom K."/>
        </authorList>
    </citation>
    <scope>NUCLEOTIDE SEQUENCE</scope>
</reference>
<keyword evidence="6" id="KW-1185">Reference proteome</keyword>
<gene>
    <name evidence="5" type="ORF">EEDITHA_LOCUS663</name>
</gene>
<comment type="similarity">
    <text evidence="1 3">Belongs to the chorion protein family.</text>
</comment>
<dbReference type="EMBL" id="CAKOGL010000002">
    <property type="protein sequence ID" value="CAH2084051.1"/>
    <property type="molecule type" value="Genomic_DNA"/>
</dbReference>
<feature type="chain" id="PRO_5043460020" evidence="4">
    <location>
        <begin position="22"/>
        <end position="235"/>
    </location>
</feature>
<name>A0AAU9TEB5_EUPED</name>
<dbReference type="GO" id="GO:0005213">
    <property type="term" value="F:structural constituent of egg chorion"/>
    <property type="evidence" value="ECO:0007669"/>
    <property type="project" value="InterPro"/>
</dbReference>
<dbReference type="GO" id="GO:0007304">
    <property type="term" value="P:chorion-containing eggshell formation"/>
    <property type="evidence" value="ECO:0007669"/>
    <property type="project" value="InterPro"/>
</dbReference>
<accession>A0AAU9TEB5</accession>
<keyword evidence="4" id="KW-0732">Signal</keyword>
<dbReference type="InterPro" id="IPR002635">
    <property type="entry name" value="Chorion"/>
</dbReference>
<evidence type="ECO:0000256" key="3">
    <source>
        <dbReference type="RuleBase" id="RU004378"/>
    </source>
</evidence>
<feature type="signal peptide" evidence="4">
    <location>
        <begin position="1"/>
        <end position="21"/>
    </location>
</feature>
<evidence type="ECO:0000256" key="2">
    <source>
        <dbReference type="ARBA" id="ARBA00022737"/>
    </source>
</evidence>
<evidence type="ECO:0000256" key="1">
    <source>
        <dbReference type="ARBA" id="ARBA00005906"/>
    </source>
</evidence>
<evidence type="ECO:0000313" key="5">
    <source>
        <dbReference type="EMBL" id="CAH2084051.1"/>
    </source>
</evidence>